<gene>
    <name evidence="1" type="ORF">RCL2_000098200</name>
</gene>
<evidence type="ECO:0000313" key="1">
    <source>
        <dbReference type="EMBL" id="GES73448.1"/>
    </source>
</evidence>
<proteinExistence type="predicted"/>
<dbReference type="Proteomes" id="UP000615446">
    <property type="component" value="Unassembled WGS sequence"/>
</dbReference>
<comment type="caution">
    <text evidence="1">The sequence shown here is derived from an EMBL/GenBank/DDBJ whole genome shotgun (WGS) entry which is preliminary data.</text>
</comment>
<keyword evidence="1" id="KW-0808">Transferase</keyword>
<protein>
    <submittedName>
        <fullName evidence="1">Kinase-like domain-containing protein</fullName>
    </submittedName>
</protein>
<dbReference type="OrthoDB" id="2444240at2759"/>
<dbReference type="GO" id="GO:0016301">
    <property type="term" value="F:kinase activity"/>
    <property type="evidence" value="ECO:0007669"/>
    <property type="project" value="UniProtKB-KW"/>
</dbReference>
<dbReference type="EMBL" id="BLAL01000006">
    <property type="protein sequence ID" value="GES73448.1"/>
    <property type="molecule type" value="Genomic_DNA"/>
</dbReference>
<accession>A0A8H3KPH0</accession>
<sequence length="237" mass="28813">MNKVESYCDENFSGNYGISQNPDTKDYILVFSQDYLKQYCKVCYNKYEFEWCKTCQMNILKKIEGNCLITTIWKNAPFYYDISKKEWTRVSYEKTCLRNIYNSQYLTDKLLNEVESYLLDYENERQRYNESKKCQNYGVSQNPYTKNYILVFDIKYIQFYCEKCGNKYENSYSKWCQACQINYFKNNFTNWTSGNEKIDDLIQEEQLKYGGHGHGTVFEWIPYNMINPLWKYHMRRL</sequence>
<organism evidence="1 2">
    <name type="scientific">Rhizophagus clarus</name>
    <dbReference type="NCBI Taxonomy" id="94130"/>
    <lineage>
        <taxon>Eukaryota</taxon>
        <taxon>Fungi</taxon>
        <taxon>Fungi incertae sedis</taxon>
        <taxon>Mucoromycota</taxon>
        <taxon>Glomeromycotina</taxon>
        <taxon>Glomeromycetes</taxon>
        <taxon>Glomerales</taxon>
        <taxon>Glomeraceae</taxon>
        <taxon>Rhizophagus</taxon>
    </lineage>
</organism>
<keyword evidence="1" id="KW-0418">Kinase</keyword>
<evidence type="ECO:0000313" key="2">
    <source>
        <dbReference type="Proteomes" id="UP000615446"/>
    </source>
</evidence>
<reference evidence="1" key="1">
    <citation type="submission" date="2019-10" db="EMBL/GenBank/DDBJ databases">
        <title>Conservation and host-specific expression of non-tandemly repeated heterogenous ribosome RNA gene in arbuscular mycorrhizal fungi.</title>
        <authorList>
            <person name="Maeda T."/>
            <person name="Kobayashi Y."/>
            <person name="Nakagawa T."/>
            <person name="Ezawa T."/>
            <person name="Yamaguchi K."/>
            <person name="Bino T."/>
            <person name="Nishimoto Y."/>
            <person name="Shigenobu S."/>
            <person name="Kawaguchi M."/>
        </authorList>
    </citation>
    <scope>NUCLEOTIDE SEQUENCE</scope>
    <source>
        <strain evidence="1">HR1</strain>
    </source>
</reference>
<dbReference type="AlphaFoldDB" id="A0A8H3KPH0"/>
<name>A0A8H3KPH0_9GLOM</name>